<organism evidence="4 5">
    <name type="scientific">Tibeticola sediminis</name>
    <dbReference type="NCBI Taxonomy" id="1917811"/>
    <lineage>
        <taxon>Bacteria</taxon>
        <taxon>Pseudomonadati</taxon>
        <taxon>Pseudomonadota</taxon>
        <taxon>Betaproteobacteria</taxon>
        <taxon>Burkholderiales</taxon>
        <taxon>Comamonadaceae</taxon>
        <taxon>Tibeticola</taxon>
    </lineage>
</organism>
<keyword evidence="2 4" id="KW-0808">Transferase</keyword>
<dbReference type="InterPro" id="IPR038375">
    <property type="entry name" value="NDUFAF7_sf"/>
</dbReference>
<accession>A0A3N4V1N9</accession>
<keyword evidence="5" id="KW-1185">Reference proteome</keyword>
<dbReference type="AlphaFoldDB" id="A0A3N4V1N9"/>
<feature type="compositionally biased region" description="Basic and acidic residues" evidence="3">
    <location>
        <begin position="1"/>
        <end position="12"/>
    </location>
</feature>
<comment type="caution">
    <text evidence="4">The sequence shown here is derived from an EMBL/GenBank/DDBJ whole genome shotgun (WGS) entry which is preliminary data.</text>
</comment>
<sequence>MGDNRRVMDERASVPTPPPPRGTEGHAALDRLLAQTIAAAGGWIGFDRFMALALYAPGLGYYSGGAPKFGHFPQGQNGAGSDFVTAPELSPLFAQTLAVPLAEALARTGTDALWEFGAGSGALAAELLAALDAMGVAVRRYTIVEVSGSLRARQRERLAAWGQRVQWADTLPDAIEGVVIGNELLDAMPVKLLARRGGVWFERGVARAADGAYAWVERPTELRPPIEPEGRHDYLTEIHPQAEAFVATLAERLRASPRGGAAFFIDYGFPEAEYYHPERSAGTLMCHRAHRADADPLSDVGEKDITAHVNFTGIALAAQDAGLSTLGYTAQGRFLLNCGIAQRMEAADLATRTQAHRLIAEHEMGELFKVLALCTGEGWPSCGFATGDRTHRL</sequence>
<keyword evidence="1 4" id="KW-0489">Methyltransferase</keyword>
<dbReference type="Proteomes" id="UP000272193">
    <property type="component" value="Unassembled WGS sequence"/>
</dbReference>
<dbReference type="Gene3D" id="3.40.50.12710">
    <property type="match status" value="1"/>
</dbReference>
<dbReference type="SUPFAM" id="SSF53335">
    <property type="entry name" value="S-adenosyl-L-methionine-dependent methyltransferases"/>
    <property type="match status" value="1"/>
</dbReference>
<gene>
    <name evidence="4" type="ORF">EDC62_1624</name>
</gene>
<dbReference type="EMBL" id="RKQL01000003">
    <property type="protein sequence ID" value="RPE67740.1"/>
    <property type="molecule type" value="Genomic_DNA"/>
</dbReference>
<evidence type="ECO:0000256" key="3">
    <source>
        <dbReference type="SAM" id="MobiDB-lite"/>
    </source>
</evidence>
<dbReference type="PANTHER" id="PTHR12049">
    <property type="entry name" value="PROTEIN ARGININE METHYLTRANSFERASE NDUFAF7, MITOCHONDRIAL"/>
    <property type="match status" value="1"/>
</dbReference>
<evidence type="ECO:0000313" key="5">
    <source>
        <dbReference type="Proteomes" id="UP000272193"/>
    </source>
</evidence>
<dbReference type="Pfam" id="PF02636">
    <property type="entry name" value="Methyltransf_28"/>
    <property type="match status" value="1"/>
</dbReference>
<name>A0A3N4V1N9_9BURK</name>
<evidence type="ECO:0000256" key="1">
    <source>
        <dbReference type="ARBA" id="ARBA00022603"/>
    </source>
</evidence>
<evidence type="ECO:0000256" key="2">
    <source>
        <dbReference type="ARBA" id="ARBA00022679"/>
    </source>
</evidence>
<dbReference type="InterPro" id="IPR003788">
    <property type="entry name" value="NDUFAF7"/>
</dbReference>
<feature type="region of interest" description="Disordered" evidence="3">
    <location>
        <begin position="1"/>
        <end position="25"/>
    </location>
</feature>
<reference evidence="4 5" key="1">
    <citation type="submission" date="2018-11" db="EMBL/GenBank/DDBJ databases">
        <title>Genomic Encyclopedia of Type Strains, Phase IV (KMG-IV): sequencing the most valuable type-strain genomes for metagenomic binning, comparative biology and taxonomic classification.</title>
        <authorList>
            <person name="Goeker M."/>
        </authorList>
    </citation>
    <scope>NUCLEOTIDE SEQUENCE [LARGE SCALE GENOMIC DNA]</scope>
    <source>
        <strain evidence="4 5">DSM 101684</strain>
    </source>
</reference>
<evidence type="ECO:0000313" key="4">
    <source>
        <dbReference type="EMBL" id="RPE67740.1"/>
    </source>
</evidence>
<dbReference type="GO" id="GO:0032259">
    <property type="term" value="P:methylation"/>
    <property type="evidence" value="ECO:0007669"/>
    <property type="project" value="UniProtKB-KW"/>
</dbReference>
<proteinExistence type="predicted"/>
<dbReference type="InterPro" id="IPR029063">
    <property type="entry name" value="SAM-dependent_MTases_sf"/>
</dbReference>
<dbReference type="GO" id="GO:0035243">
    <property type="term" value="F:protein-arginine omega-N symmetric methyltransferase activity"/>
    <property type="evidence" value="ECO:0007669"/>
    <property type="project" value="TreeGrafter"/>
</dbReference>
<protein>
    <submittedName>
        <fullName evidence="4">SAM-dependent MidA family methyltransferase</fullName>
    </submittedName>
</protein>
<dbReference type="PANTHER" id="PTHR12049:SF7">
    <property type="entry name" value="PROTEIN ARGININE METHYLTRANSFERASE NDUFAF7, MITOCHONDRIAL"/>
    <property type="match status" value="1"/>
</dbReference>